<reference evidence="2 3" key="1">
    <citation type="submission" date="2020-08" db="EMBL/GenBank/DDBJ databases">
        <title>Genomic Encyclopedia of Type Strains, Phase IV (KMG-IV): sequencing the most valuable type-strain genomes for metagenomic binning, comparative biology and taxonomic classification.</title>
        <authorList>
            <person name="Goeker M."/>
        </authorList>
    </citation>
    <scope>NUCLEOTIDE SEQUENCE [LARGE SCALE GENOMIC DNA]</scope>
    <source>
        <strain evidence="2 3">DSM 5391</strain>
    </source>
</reference>
<accession>A0A7X0HVT5</accession>
<organism evidence="2 3">
    <name type="scientific">Bacillus benzoevorans</name>
    <dbReference type="NCBI Taxonomy" id="1456"/>
    <lineage>
        <taxon>Bacteria</taxon>
        <taxon>Bacillati</taxon>
        <taxon>Bacillota</taxon>
        <taxon>Bacilli</taxon>
        <taxon>Bacillales</taxon>
        <taxon>Bacillaceae</taxon>
        <taxon>Bacillus</taxon>
    </lineage>
</organism>
<keyword evidence="3" id="KW-1185">Reference proteome</keyword>
<evidence type="ECO:0000313" key="2">
    <source>
        <dbReference type="EMBL" id="MBB6446555.1"/>
    </source>
</evidence>
<dbReference type="RefSeq" id="WP_184527667.1">
    <property type="nucleotide sequence ID" value="NZ_JACHGK010000012.1"/>
</dbReference>
<feature type="transmembrane region" description="Helical" evidence="1">
    <location>
        <begin position="118"/>
        <end position="134"/>
    </location>
</feature>
<evidence type="ECO:0000256" key="1">
    <source>
        <dbReference type="SAM" id="Phobius"/>
    </source>
</evidence>
<gene>
    <name evidence="2" type="ORF">HNR53_003215</name>
</gene>
<name>A0A7X0HVT5_9BACI</name>
<dbReference type="Pfam" id="PF04307">
    <property type="entry name" value="YdjM"/>
    <property type="match status" value="1"/>
</dbReference>
<keyword evidence="1" id="KW-0472">Membrane</keyword>
<keyword evidence="1" id="KW-0812">Transmembrane</keyword>
<dbReference type="PANTHER" id="PTHR35531">
    <property type="entry name" value="INNER MEMBRANE PROTEIN YBCI-RELATED"/>
    <property type="match status" value="1"/>
</dbReference>
<dbReference type="EMBL" id="JACHGK010000012">
    <property type="protein sequence ID" value="MBB6446555.1"/>
    <property type="molecule type" value="Genomic_DNA"/>
</dbReference>
<keyword evidence="1" id="KW-1133">Transmembrane helix</keyword>
<feature type="transmembrane region" description="Helical" evidence="1">
    <location>
        <begin position="92"/>
        <end position="111"/>
    </location>
</feature>
<dbReference type="PANTHER" id="PTHR35531:SF1">
    <property type="entry name" value="INNER MEMBRANE PROTEIN YBCI-RELATED"/>
    <property type="match status" value="1"/>
</dbReference>
<evidence type="ECO:0000313" key="3">
    <source>
        <dbReference type="Proteomes" id="UP000531594"/>
    </source>
</evidence>
<dbReference type="InterPro" id="IPR007404">
    <property type="entry name" value="YdjM-like"/>
</dbReference>
<protein>
    <submittedName>
        <fullName evidence="2">Inner membrane protein</fullName>
    </submittedName>
</protein>
<proteinExistence type="predicted"/>
<feature type="transmembrane region" description="Helical" evidence="1">
    <location>
        <begin position="62"/>
        <end position="80"/>
    </location>
</feature>
<sequence>MKGQTHLAVGLGIGVIASFNQPAAFIPIVMITSGVASLAPDLDGNNLLNKRVTKTAKQFRKFGLITALVLMIFSVVSLFLENNSLPLLNESWFTLQNKLLMFVLGAIILSFALRKLETLKNILMSLIGLVLIYYAASNELWWLVMFGLYIGGAGWFSHRGATHTIWVFIYWGVMSYLLEESTGIKGLTLISSLSYLSHIVGDMLTKRGVKFMVPMTNKVFRIKI</sequence>
<dbReference type="Proteomes" id="UP000531594">
    <property type="component" value="Unassembled WGS sequence"/>
</dbReference>
<dbReference type="AlphaFoldDB" id="A0A7X0HVT5"/>
<feature type="transmembrane region" description="Helical" evidence="1">
    <location>
        <begin position="161"/>
        <end position="178"/>
    </location>
</feature>
<comment type="caution">
    <text evidence="2">The sequence shown here is derived from an EMBL/GenBank/DDBJ whole genome shotgun (WGS) entry which is preliminary data.</text>
</comment>